<keyword evidence="1" id="KW-0175">Coiled coil</keyword>
<evidence type="ECO:0000313" key="3">
    <source>
        <dbReference type="Proteomes" id="UP001352263"/>
    </source>
</evidence>
<dbReference type="RefSeq" id="WP_326505015.1">
    <property type="nucleotide sequence ID" value="NZ_JAWIIV010000002.1"/>
</dbReference>
<dbReference type="EMBL" id="JAWIIV010000002">
    <property type="protein sequence ID" value="MEC4718264.1"/>
    <property type="molecule type" value="Genomic_DNA"/>
</dbReference>
<organism evidence="2 3">
    <name type="scientific">Noviherbaspirillum album</name>
    <dbReference type="NCBI Taxonomy" id="3080276"/>
    <lineage>
        <taxon>Bacteria</taxon>
        <taxon>Pseudomonadati</taxon>
        <taxon>Pseudomonadota</taxon>
        <taxon>Betaproteobacteria</taxon>
        <taxon>Burkholderiales</taxon>
        <taxon>Oxalobacteraceae</taxon>
        <taxon>Noviherbaspirillum</taxon>
    </lineage>
</organism>
<evidence type="ECO:0000256" key="1">
    <source>
        <dbReference type="SAM" id="Coils"/>
    </source>
</evidence>
<name>A0ABU6J3S3_9BURK</name>
<evidence type="ECO:0000313" key="2">
    <source>
        <dbReference type="EMBL" id="MEC4718264.1"/>
    </source>
</evidence>
<gene>
    <name evidence="2" type="ORF">RY831_03830</name>
</gene>
<sequence length="237" mass="26552">MVASITSLFECAILPYIFTNMKSKITKSQKARLLAAFIRHSDEKKTIEDVDALFAEIGPLFANGNYLEAYLYDLNNEGILYFEQIGDEGFKPIVMAGCTGSTAQYLDKLLEEIDNEMIGLERRLAEILTFDPEKLKAEIRDAETQLQAARDAAQRQDLLRPLLPQIATIATHFQGVSAVAERYEDVYKNIIRPVQLEGESGVRATVRWAVISIVASTVLSFAVSNWKDVVALFQHFA</sequence>
<reference evidence="2 3" key="1">
    <citation type="submission" date="2023-10" db="EMBL/GenBank/DDBJ databases">
        <title>Noviherbaspirillum sp. CPCC 100848 genome assembly.</title>
        <authorList>
            <person name="Li X.Y."/>
            <person name="Fang X.M."/>
        </authorList>
    </citation>
    <scope>NUCLEOTIDE SEQUENCE [LARGE SCALE GENOMIC DNA]</scope>
    <source>
        <strain evidence="2 3">CPCC 100848</strain>
    </source>
</reference>
<keyword evidence="3" id="KW-1185">Reference proteome</keyword>
<proteinExistence type="predicted"/>
<protein>
    <submittedName>
        <fullName evidence="2">Uncharacterized protein</fullName>
    </submittedName>
</protein>
<dbReference type="Proteomes" id="UP001352263">
    <property type="component" value="Unassembled WGS sequence"/>
</dbReference>
<feature type="coiled-coil region" evidence="1">
    <location>
        <begin position="132"/>
        <end position="159"/>
    </location>
</feature>
<accession>A0ABU6J3S3</accession>
<comment type="caution">
    <text evidence="2">The sequence shown here is derived from an EMBL/GenBank/DDBJ whole genome shotgun (WGS) entry which is preliminary data.</text>
</comment>